<accession>A0ABW5YPP9</accession>
<dbReference type="EMBL" id="JBHUPE010000001">
    <property type="protein sequence ID" value="MFD2902379.1"/>
    <property type="molecule type" value="Genomic_DNA"/>
</dbReference>
<dbReference type="InterPro" id="IPR016181">
    <property type="entry name" value="Acyl_CoA_acyltransferase"/>
</dbReference>
<evidence type="ECO:0000313" key="3">
    <source>
        <dbReference type="Proteomes" id="UP001597509"/>
    </source>
</evidence>
<dbReference type="Gene3D" id="3.40.630.30">
    <property type="match status" value="1"/>
</dbReference>
<dbReference type="Pfam" id="PF13302">
    <property type="entry name" value="Acetyltransf_3"/>
    <property type="match status" value="1"/>
</dbReference>
<evidence type="ECO:0000313" key="2">
    <source>
        <dbReference type="EMBL" id="MFD2902379.1"/>
    </source>
</evidence>
<protein>
    <submittedName>
        <fullName evidence="2">GNAT family N-acetyltransferase</fullName>
    </submittedName>
</protein>
<dbReference type="RefSeq" id="WP_380917344.1">
    <property type="nucleotide sequence ID" value="NZ_JBHUPE010000001.1"/>
</dbReference>
<reference evidence="3" key="1">
    <citation type="journal article" date="2019" name="Int. J. Syst. Evol. Microbiol.">
        <title>The Global Catalogue of Microorganisms (GCM) 10K type strain sequencing project: providing services to taxonomists for standard genome sequencing and annotation.</title>
        <authorList>
            <consortium name="The Broad Institute Genomics Platform"/>
            <consortium name="The Broad Institute Genome Sequencing Center for Infectious Disease"/>
            <person name="Wu L."/>
            <person name="Ma J."/>
        </authorList>
    </citation>
    <scope>NUCLEOTIDE SEQUENCE [LARGE SCALE GENOMIC DNA]</scope>
    <source>
        <strain evidence="3">KCTC 22209</strain>
    </source>
</reference>
<keyword evidence="3" id="KW-1185">Reference proteome</keyword>
<name>A0ABW5YPP9_9SPHI</name>
<dbReference type="PANTHER" id="PTHR43792:SF1">
    <property type="entry name" value="N-ACETYLTRANSFERASE DOMAIN-CONTAINING PROTEIN"/>
    <property type="match status" value="1"/>
</dbReference>
<dbReference type="InterPro" id="IPR000182">
    <property type="entry name" value="GNAT_dom"/>
</dbReference>
<proteinExistence type="predicted"/>
<organism evidence="2 3">
    <name type="scientific">Sphingobacterium anhuiense</name>
    <dbReference type="NCBI Taxonomy" id="493780"/>
    <lineage>
        <taxon>Bacteria</taxon>
        <taxon>Pseudomonadati</taxon>
        <taxon>Bacteroidota</taxon>
        <taxon>Sphingobacteriia</taxon>
        <taxon>Sphingobacteriales</taxon>
        <taxon>Sphingobacteriaceae</taxon>
        <taxon>Sphingobacterium</taxon>
    </lineage>
</organism>
<dbReference type="PROSITE" id="PS51186">
    <property type="entry name" value="GNAT"/>
    <property type="match status" value="1"/>
</dbReference>
<evidence type="ECO:0000259" key="1">
    <source>
        <dbReference type="PROSITE" id="PS51186"/>
    </source>
</evidence>
<dbReference type="InterPro" id="IPR051531">
    <property type="entry name" value="N-acetyltransferase"/>
</dbReference>
<feature type="domain" description="N-acetyltransferase" evidence="1">
    <location>
        <begin position="3"/>
        <end position="162"/>
    </location>
</feature>
<dbReference type="Proteomes" id="UP001597509">
    <property type="component" value="Unassembled WGS sequence"/>
</dbReference>
<gene>
    <name evidence="2" type="ORF">ACFS6I_00460</name>
</gene>
<dbReference type="PANTHER" id="PTHR43792">
    <property type="entry name" value="GNAT FAMILY, PUTATIVE (AFU_ORTHOLOGUE AFUA_3G00765)-RELATED-RELATED"/>
    <property type="match status" value="1"/>
</dbReference>
<sequence length="165" mass="18965">MNITLVKYTSDDFDLFKPLLLDDEIMKYITGKGWTEVQVKEKFEAILEVNRNEDDLGYFKVFDNGNLYIGYCKLAYSSNDCNVLEIGYVINKEFWGKGYGCAVGQAVVDTANRLFPQLDIIGIIDPHNLASKKILEKLGFKTYFKGFEEGLPTEKLMLKRDYLRS</sequence>
<dbReference type="SUPFAM" id="SSF55729">
    <property type="entry name" value="Acyl-CoA N-acyltransferases (Nat)"/>
    <property type="match status" value="1"/>
</dbReference>
<comment type="caution">
    <text evidence="2">The sequence shown here is derived from an EMBL/GenBank/DDBJ whole genome shotgun (WGS) entry which is preliminary data.</text>
</comment>